<proteinExistence type="predicted"/>
<accession>A0A382PUE7</accession>
<dbReference type="Pfam" id="PF12000">
    <property type="entry name" value="Glyco_trans_4_3"/>
    <property type="match status" value="1"/>
</dbReference>
<dbReference type="SUPFAM" id="SSF53756">
    <property type="entry name" value="UDP-Glycosyltransferase/glycogen phosphorylase"/>
    <property type="match status" value="1"/>
</dbReference>
<gene>
    <name evidence="2" type="ORF">METZ01_LOCUS329264</name>
</gene>
<dbReference type="InterPro" id="IPR022623">
    <property type="entry name" value="Glyco_trans_4"/>
</dbReference>
<evidence type="ECO:0000313" key="2">
    <source>
        <dbReference type="EMBL" id="SVC76410.1"/>
    </source>
</evidence>
<dbReference type="EMBL" id="UINC01109526">
    <property type="protein sequence ID" value="SVC76410.1"/>
    <property type="molecule type" value="Genomic_DNA"/>
</dbReference>
<dbReference type="AlphaFoldDB" id="A0A382PUE7"/>
<evidence type="ECO:0000259" key="1">
    <source>
        <dbReference type="Pfam" id="PF12000"/>
    </source>
</evidence>
<reference evidence="2" key="1">
    <citation type="submission" date="2018-05" db="EMBL/GenBank/DDBJ databases">
        <authorList>
            <person name="Lanie J.A."/>
            <person name="Ng W.-L."/>
            <person name="Kazmierczak K.M."/>
            <person name="Andrzejewski T.M."/>
            <person name="Davidsen T.M."/>
            <person name="Wayne K.J."/>
            <person name="Tettelin H."/>
            <person name="Glass J.I."/>
            <person name="Rusch D."/>
            <person name="Podicherti R."/>
            <person name="Tsui H.-C.T."/>
            <person name="Winkler M.E."/>
        </authorList>
    </citation>
    <scope>NUCLEOTIDE SEQUENCE</scope>
</reference>
<sequence length="253" mass="29341">MKKTILFVHQNFPGQYKHLAPALAGKYNVHSFSMHPSDIKGVKHFRYMPYQESSKNIHLLATEFETKILRAEACADLAYKLKDEGLNPDLIIGHAGWGELLFLKEVWPNSKLLSYVEFHYNLYNSDIDFDKDHMLGEDKIFLRRKLIARNAPGFSQYISSDYLITPTEFQKSTFPEFVKEKITVIHEGIDTDVFTPNEKMTMTVDNVTLSRKDKIVLFVNRNLEPYRGYHIFLRSIPYIQKKHPDALILIVGG</sequence>
<feature type="non-terminal residue" evidence="2">
    <location>
        <position position="253"/>
    </location>
</feature>
<feature type="domain" description="Glycosyl transferase family 4" evidence="1">
    <location>
        <begin position="36"/>
        <end position="193"/>
    </location>
</feature>
<protein>
    <recommendedName>
        <fullName evidence="1">Glycosyl transferase family 4 domain-containing protein</fullName>
    </recommendedName>
</protein>
<organism evidence="2">
    <name type="scientific">marine metagenome</name>
    <dbReference type="NCBI Taxonomy" id="408172"/>
    <lineage>
        <taxon>unclassified sequences</taxon>
        <taxon>metagenomes</taxon>
        <taxon>ecological metagenomes</taxon>
    </lineage>
</organism>
<dbReference type="Gene3D" id="3.40.50.2000">
    <property type="entry name" value="Glycogen Phosphorylase B"/>
    <property type="match status" value="2"/>
</dbReference>
<name>A0A382PUE7_9ZZZZ</name>